<evidence type="ECO:0000256" key="3">
    <source>
        <dbReference type="ARBA" id="ARBA00023136"/>
    </source>
</evidence>
<sequence>PFCPCRSRPVIHISRNVTISPQQIDLESHNCHQYEGNCVNVRACFSYTANPPSYNPRVTLEFTFEADGDRRKLGQPLRVSFLHRPPA</sequence>
<keyword evidence="7" id="KW-1185">Reference proteome</keyword>
<dbReference type="SUPFAM" id="SSF69179">
    <property type="entry name" value="Integrin domains"/>
    <property type="match status" value="1"/>
</dbReference>
<dbReference type="InterPro" id="IPR032695">
    <property type="entry name" value="Integrin_dom_sf"/>
</dbReference>
<dbReference type="GO" id="GO:0033627">
    <property type="term" value="P:cell adhesion mediated by integrin"/>
    <property type="evidence" value="ECO:0007669"/>
    <property type="project" value="TreeGrafter"/>
</dbReference>
<organism evidence="6 7">
    <name type="scientific">Sphenodon punctatus</name>
    <name type="common">Tuatara</name>
    <name type="synonym">Hatteria punctata</name>
    <dbReference type="NCBI Taxonomy" id="8508"/>
    <lineage>
        <taxon>Eukaryota</taxon>
        <taxon>Metazoa</taxon>
        <taxon>Chordata</taxon>
        <taxon>Craniata</taxon>
        <taxon>Vertebrata</taxon>
        <taxon>Euteleostomi</taxon>
        <taxon>Lepidosauria</taxon>
        <taxon>Sphenodontia</taxon>
        <taxon>Sphenodontidae</taxon>
        <taxon>Sphenodon</taxon>
    </lineage>
</organism>
<keyword evidence="4" id="KW-0325">Glycoprotein</keyword>
<feature type="domain" description="Integrin alpha first immunoglubulin-like" evidence="5">
    <location>
        <begin position="7"/>
        <end position="84"/>
    </location>
</feature>
<dbReference type="Pfam" id="PF08441">
    <property type="entry name" value="Integrin_A_Ig_1"/>
    <property type="match status" value="1"/>
</dbReference>
<dbReference type="GO" id="GO:0050900">
    <property type="term" value="P:leukocyte migration"/>
    <property type="evidence" value="ECO:0007669"/>
    <property type="project" value="TreeGrafter"/>
</dbReference>
<dbReference type="PANTHER" id="PTHR23220">
    <property type="entry name" value="INTEGRIN ALPHA"/>
    <property type="match status" value="1"/>
</dbReference>
<reference evidence="6" key="2">
    <citation type="submission" date="2025-09" db="UniProtKB">
        <authorList>
            <consortium name="Ensembl"/>
        </authorList>
    </citation>
    <scope>IDENTIFICATION</scope>
</reference>
<keyword evidence="3" id="KW-0472">Membrane</keyword>
<proteinExistence type="predicted"/>
<dbReference type="InterPro" id="IPR013649">
    <property type="entry name" value="Integrin_alpha_Ig-like_1"/>
</dbReference>
<dbReference type="Ensembl" id="ENSSPUT00000022064.1">
    <property type="protein sequence ID" value="ENSSPUP00000020708.1"/>
    <property type="gene ID" value="ENSSPUG00000015549.1"/>
</dbReference>
<comment type="subcellular location">
    <subcellularLocation>
        <location evidence="1">Membrane</location>
        <topology evidence="1">Single-pass type I membrane protein</topology>
    </subcellularLocation>
</comment>
<evidence type="ECO:0000256" key="1">
    <source>
        <dbReference type="ARBA" id="ARBA00004479"/>
    </source>
</evidence>
<evidence type="ECO:0000259" key="5">
    <source>
        <dbReference type="Pfam" id="PF08441"/>
    </source>
</evidence>
<dbReference type="AlphaFoldDB" id="A0A8D0HJ26"/>
<evidence type="ECO:0000256" key="2">
    <source>
        <dbReference type="ARBA" id="ARBA00023037"/>
    </source>
</evidence>
<dbReference type="GO" id="GO:0009897">
    <property type="term" value="C:external side of plasma membrane"/>
    <property type="evidence" value="ECO:0007669"/>
    <property type="project" value="TreeGrafter"/>
</dbReference>
<evidence type="ECO:0000313" key="7">
    <source>
        <dbReference type="Proteomes" id="UP000694392"/>
    </source>
</evidence>
<dbReference type="GO" id="GO:0008305">
    <property type="term" value="C:integrin complex"/>
    <property type="evidence" value="ECO:0007669"/>
    <property type="project" value="TreeGrafter"/>
</dbReference>
<dbReference type="GeneTree" id="ENSGT00940000159891"/>
<dbReference type="Gene3D" id="2.60.40.1460">
    <property type="entry name" value="Integrin domains. Chain A, domain 2"/>
    <property type="match status" value="1"/>
</dbReference>
<dbReference type="GO" id="GO:0005178">
    <property type="term" value="F:integrin binding"/>
    <property type="evidence" value="ECO:0007669"/>
    <property type="project" value="TreeGrafter"/>
</dbReference>
<accession>A0A8D0HJ26</accession>
<evidence type="ECO:0000256" key="4">
    <source>
        <dbReference type="ARBA" id="ARBA00023180"/>
    </source>
</evidence>
<name>A0A8D0HJ26_SPHPU</name>
<reference evidence="6" key="1">
    <citation type="submission" date="2025-08" db="UniProtKB">
        <authorList>
            <consortium name="Ensembl"/>
        </authorList>
    </citation>
    <scope>IDENTIFICATION</scope>
</reference>
<protein>
    <submittedName>
        <fullName evidence="6">Integrin subunit alpha 7</fullName>
    </submittedName>
</protein>
<dbReference type="GO" id="GO:0007229">
    <property type="term" value="P:integrin-mediated signaling pathway"/>
    <property type="evidence" value="ECO:0007669"/>
    <property type="project" value="UniProtKB-KW"/>
</dbReference>
<evidence type="ECO:0000313" key="6">
    <source>
        <dbReference type="Ensembl" id="ENSSPUP00000020708.1"/>
    </source>
</evidence>
<dbReference type="GO" id="GO:0007160">
    <property type="term" value="P:cell-matrix adhesion"/>
    <property type="evidence" value="ECO:0007669"/>
    <property type="project" value="TreeGrafter"/>
</dbReference>
<dbReference type="Proteomes" id="UP000694392">
    <property type="component" value="Unplaced"/>
</dbReference>
<gene>
    <name evidence="6" type="primary">ITGA7</name>
</gene>
<keyword evidence="2" id="KW-0401">Integrin</keyword>
<dbReference type="GO" id="GO:0098609">
    <property type="term" value="P:cell-cell adhesion"/>
    <property type="evidence" value="ECO:0007669"/>
    <property type="project" value="TreeGrafter"/>
</dbReference>
<dbReference type="PANTHER" id="PTHR23220:SF90">
    <property type="entry name" value="INTEGRIN ALPHA-7"/>
    <property type="match status" value="1"/>
</dbReference>